<dbReference type="Proteomes" id="UP000559256">
    <property type="component" value="Unassembled WGS sequence"/>
</dbReference>
<comment type="caution">
    <text evidence="2">The sequence shown here is derived from an EMBL/GenBank/DDBJ whole genome shotgun (WGS) entry which is preliminary data.</text>
</comment>
<proteinExistence type="predicted"/>
<feature type="compositionally biased region" description="Low complexity" evidence="1">
    <location>
        <begin position="108"/>
        <end position="128"/>
    </location>
</feature>
<protein>
    <submittedName>
        <fullName evidence="2">Uncharacterized protein</fullName>
    </submittedName>
</protein>
<keyword evidence="3" id="KW-1185">Reference proteome</keyword>
<feature type="region of interest" description="Disordered" evidence="1">
    <location>
        <begin position="475"/>
        <end position="499"/>
    </location>
</feature>
<evidence type="ECO:0000313" key="3">
    <source>
        <dbReference type="Proteomes" id="UP000559256"/>
    </source>
</evidence>
<evidence type="ECO:0000313" key="2">
    <source>
        <dbReference type="EMBL" id="KAF5336630.1"/>
    </source>
</evidence>
<sequence length="591" mass="62817">MTADPTRSFFDHSAISSHADSHKTEPESHVDVVTFKNDGFLSSDLDLTLSFSSPPSPSGLYTPVPSSENALNLNFLPSPSPSSSFFPSGSSPTSSTRELFSSTVNGRPTSSSGPESSSSGLRGSWPISKYVGRGTPIDRSRRNQWGGSQNESGVGEDGVLFSAPGRLRPSMESNSYPAYNRRRDSGSSTESGWHAVPGPRALSPLYLEAESSEHPGSLPVPIVPLPDSSKIQFQVDSDPTEWDSIMKSVLSSGDASAAAAATASSSSHAAALGNSIQRPHTTDPLSSPKGSASRRSSLPVPGIPQHPNGLDIVLGLDNALDLGLNRLGKMNFFDLGLMPSLNGCDGSVSGRDSPSVYSDAQEEIFSAPARTDDTHEFLQRVGGTRGEQGANGNGNNLAGVGAGDGHGHEVYVHKGTEIQEVSKRMSVETIKGTPSDKAQAAVGVGNEDMNGNGSVLQRSFAPNGGPARLHTLHENLDDDDDGSGTVELPSVTSRDHKLSRKSGRERDHWWNRVVTRRKGSDVRFEICMGAREWVGFVIRSLIPILFHFFPSCYTLLPGATSEWTDTSGALMAVLITTLLISWLAKRSGFSV</sequence>
<feature type="region of interest" description="Disordered" evidence="1">
    <location>
        <begin position="46"/>
        <end position="196"/>
    </location>
</feature>
<dbReference type="AlphaFoldDB" id="A0A8H5C7D5"/>
<accession>A0A8H5C7D5</accession>
<reference evidence="2 3" key="1">
    <citation type="journal article" date="2020" name="ISME J.">
        <title>Uncovering the hidden diversity of litter-decomposition mechanisms in mushroom-forming fungi.</title>
        <authorList>
            <person name="Floudas D."/>
            <person name="Bentzer J."/>
            <person name="Ahren D."/>
            <person name="Johansson T."/>
            <person name="Persson P."/>
            <person name="Tunlid A."/>
        </authorList>
    </citation>
    <scope>NUCLEOTIDE SEQUENCE [LARGE SCALE GENOMIC DNA]</scope>
    <source>
        <strain evidence="2 3">CBS 291.85</strain>
    </source>
</reference>
<feature type="compositionally biased region" description="Polar residues" evidence="1">
    <location>
        <begin position="97"/>
        <end position="107"/>
    </location>
</feature>
<gene>
    <name evidence="2" type="ORF">D9758_015937</name>
</gene>
<feature type="compositionally biased region" description="Low complexity" evidence="1">
    <location>
        <begin position="286"/>
        <end position="297"/>
    </location>
</feature>
<name>A0A8H5C7D5_9AGAR</name>
<feature type="compositionally biased region" description="Polar residues" evidence="1">
    <location>
        <begin position="274"/>
        <end position="285"/>
    </location>
</feature>
<dbReference type="OrthoDB" id="2919784at2759"/>
<feature type="compositionally biased region" description="Low complexity" evidence="1">
    <location>
        <begin position="81"/>
        <end position="96"/>
    </location>
</feature>
<feature type="region of interest" description="Disordered" evidence="1">
    <location>
        <begin position="1"/>
        <end position="30"/>
    </location>
</feature>
<feature type="region of interest" description="Disordered" evidence="1">
    <location>
        <begin position="269"/>
        <end position="306"/>
    </location>
</feature>
<feature type="compositionally biased region" description="Basic and acidic residues" evidence="1">
    <location>
        <begin position="19"/>
        <end position="30"/>
    </location>
</feature>
<evidence type="ECO:0000256" key="1">
    <source>
        <dbReference type="SAM" id="MobiDB-lite"/>
    </source>
</evidence>
<dbReference type="EMBL" id="JAACJM010000227">
    <property type="protein sequence ID" value="KAF5336630.1"/>
    <property type="molecule type" value="Genomic_DNA"/>
</dbReference>
<organism evidence="2 3">
    <name type="scientific">Tetrapyrgos nigripes</name>
    <dbReference type="NCBI Taxonomy" id="182062"/>
    <lineage>
        <taxon>Eukaryota</taxon>
        <taxon>Fungi</taxon>
        <taxon>Dikarya</taxon>
        <taxon>Basidiomycota</taxon>
        <taxon>Agaricomycotina</taxon>
        <taxon>Agaricomycetes</taxon>
        <taxon>Agaricomycetidae</taxon>
        <taxon>Agaricales</taxon>
        <taxon>Marasmiineae</taxon>
        <taxon>Marasmiaceae</taxon>
        <taxon>Tetrapyrgos</taxon>
    </lineage>
</organism>
<feature type="compositionally biased region" description="Polar residues" evidence="1">
    <location>
        <begin position="143"/>
        <end position="152"/>
    </location>
</feature>